<reference evidence="1 2" key="1">
    <citation type="journal article" date="2018" name="Sci. Data">
        <title>The draft genome sequence of cork oak.</title>
        <authorList>
            <person name="Ramos A.M."/>
            <person name="Usie A."/>
            <person name="Barbosa P."/>
            <person name="Barros P.M."/>
            <person name="Capote T."/>
            <person name="Chaves I."/>
            <person name="Simoes F."/>
            <person name="Abreu I."/>
            <person name="Carrasquinho I."/>
            <person name="Faro C."/>
            <person name="Guimaraes J.B."/>
            <person name="Mendonca D."/>
            <person name="Nobrega F."/>
            <person name="Rodrigues L."/>
            <person name="Saibo N.J.M."/>
            <person name="Varela M.C."/>
            <person name="Egas C."/>
            <person name="Matos J."/>
            <person name="Miguel C.M."/>
            <person name="Oliveira M.M."/>
            <person name="Ricardo C.P."/>
            <person name="Goncalves S."/>
        </authorList>
    </citation>
    <scope>NUCLEOTIDE SEQUENCE [LARGE SCALE GENOMIC DNA]</scope>
    <source>
        <strain evidence="2">cv. HL8</strain>
    </source>
</reference>
<comment type="caution">
    <text evidence="1">The sequence shown here is derived from an EMBL/GenBank/DDBJ whole genome shotgun (WGS) entry which is preliminary data.</text>
</comment>
<keyword evidence="2" id="KW-1185">Reference proteome</keyword>
<gene>
    <name evidence="1" type="ORF">CFP56_012822</name>
</gene>
<proteinExistence type="predicted"/>
<sequence length="191" mass="21574">MIDFDFPITVNEKGITTLEYEISDSGGDVCHGSLSGACVSFIRFDNSEKAQMSKSLLQGLRSGEFVYPLMVISNPKVWLVMEKIDSTLDQFKKKNTRIWSCTYQLDDKYKIIVRDIIAVVIQLVNQAYTGELKIQDIAIINGRAKLMRIPNELGGSKPRDQLQNLLEGLLGKDPNNKELIDFYSCVKTMPM</sequence>
<evidence type="ECO:0000313" key="2">
    <source>
        <dbReference type="Proteomes" id="UP000237347"/>
    </source>
</evidence>
<dbReference type="AlphaFoldDB" id="A0AAW0KX90"/>
<dbReference type="Proteomes" id="UP000237347">
    <property type="component" value="Unassembled WGS sequence"/>
</dbReference>
<dbReference type="EMBL" id="PKMF04000208">
    <property type="protein sequence ID" value="KAK7843214.1"/>
    <property type="molecule type" value="Genomic_DNA"/>
</dbReference>
<name>A0AAW0KX90_QUESU</name>
<evidence type="ECO:0000313" key="1">
    <source>
        <dbReference type="EMBL" id="KAK7843214.1"/>
    </source>
</evidence>
<organism evidence="1 2">
    <name type="scientific">Quercus suber</name>
    <name type="common">Cork oak</name>
    <dbReference type="NCBI Taxonomy" id="58331"/>
    <lineage>
        <taxon>Eukaryota</taxon>
        <taxon>Viridiplantae</taxon>
        <taxon>Streptophyta</taxon>
        <taxon>Embryophyta</taxon>
        <taxon>Tracheophyta</taxon>
        <taxon>Spermatophyta</taxon>
        <taxon>Magnoliopsida</taxon>
        <taxon>eudicotyledons</taxon>
        <taxon>Gunneridae</taxon>
        <taxon>Pentapetalae</taxon>
        <taxon>rosids</taxon>
        <taxon>fabids</taxon>
        <taxon>Fagales</taxon>
        <taxon>Fagaceae</taxon>
        <taxon>Quercus</taxon>
    </lineage>
</organism>
<protein>
    <submittedName>
        <fullName evidence="1">Uncharacterized protein</fullName>
    </submittedName>
</protein>
<accession>A0AAW0KX90</accession>